<dbReference type="Proteomes" id="UP000319801">
    <property type="component" value="Unassembled WGS sequence"/>
</dbReference>
<gene>
    <name evidence="2" type="ORF">Baya_12469</name>
</gene>
<name>A0A556V398_BAGYA</name>
<comment type="caution">
    <text evidence="2">The sequence shown here is derived from an EMBL/GenBank/DDBJ whole genome shotgun (WGS) entry which is preliminary data.</text>
</comment>
<accession>A0A556V398</accession>
<organism evidence="2 3">
    <name type="scientific">Bagarius yarrelli</name>
    <name type="common">Goonch</name>
    <name type="synonym">Bagrus yarrelli</name>
    <dbReference type="NCBI Taxonomy" id="175774"/>
    <lineage>
        <taxon>Eukaryota</taxon>
        <taxon>Metazoa</taxon>
        <taxon>Chordata</taxon>
        <taxon>Craniata</taxon>
        <taxon>Vertebrata</taxon>
        <taxon>Euteleostomi</taxon>
        <taxon>Actinopterygii</taxon>
        <taxon>Neopterygii</taxon>
        <taxon>Teleostei</taxon>
        <taxon>Ostariophysi</taxon>
        <taxon>Siluriformes</taxon>
        <taxon>Sisoridae</taxon>
        <taxon>Sisorinae</taxon>
        <taxon>Bagarius</taxon>
    </lineage>
</organism>
<keyword evidence="3" id="KW-1185">Reference proteome</keyword>
<dbReference type="EMBL" id="VCAZ01000107">
    <property type="protein sequence ID" value="TST10041.1"/>
    <property type="molecule type" value="Genomic_DNA"/>
</dbReference>
<dbReference type="AlphaFoldDB" id="A0A556V398"/>
<evidence type="ECO:0000313" key="2">
    <source>
        <dbReference type="EMBL" id="TST10041.1"/>
    </source>
</evidence>
<reference evidence="2 3" key="1">
    <citation type="journal article" date="2019" name="Genome Biol. Evol.">
        <title>Whole-Genome Sequencing of the Giant Devil Catfish, Bagarius yarrelli.</title>
        <authorList>
            <person name="Jiang W."/>
            <person name="Lv Y."/>
            <person name="Cheng L."/>
            <person name="Yang K."/>
            <person name="Chao B."/>
            <person name="Wang X."/>
            <person name="Li Y."/>
            <person name="Pan X."/>
            <person name="You X."/>
            <person name="Zhang Y."/>
            <person name="Yang J."/>
            <person name="Li J."/>
            <person name="Zhang X."/>
            <person name="Liu S."/>
            <person name="Sun C."/>
            <person name="Yang J."/>
            <person name="Shi Q."/>
        </authorList>
    </citation>
    <scope>NUCLEOTIDE SEQUENCE [LARGE SCALE GENOMIC DNA]</scope>
    <source>
        <strain evidence="2">JWS20170419001</strain>
        <tissue evidence="2">Muscle</tissue>
    </source>
</reference>
<feature type="region of interest" description="Disordered" evidence="1">
    <location>
        <begin position="1"/>
        <end position="53"/>
    </location>
</feature>
<proteinExistence type="predicted"/>
<evidence type="ECO:0000313" key="3">
    <source>
        <dbReference type="Proteomes" id="UP000319801"/>
    </source>
</evidence>
<feature type="region of interest" description="Disordered" evidence="1">
    <location>
        <begin position="195"/>
        <end position="216"/>
    </location>
</feature>
<protein>
    <submittedName>
        <fullName evidence="2">Uncharacterized protein</fullName>
    </submittedName>
</protein>
<feature type="compositionally biased region" description="Basic residues" evidence="1">
    <location>
        <begin position="36"/>
        <end position="48"/>
    </location>
</feature>
<feature type="compositionally biased region" description="Polar residues" evidence="1">
    <location>
        <begin position="1"/>
        <end position="12"/>
    </location>
</feature>
<sequence>MTQAVQHHGSQARSHRNVDNHANNPSNIHMPSGARHLAKQTNSKRLKKGRETAEEYRKGEGFLGMGAICGDGDLTMHGLCTLTLITQSHSSTPVPTTPLKELGARSCVPSEGVPPDGYLKRGALRDYLGSLAAHSWGAKCWMFTPARLDSMCGGGFRAAQLAPPLLPSSIGNNQTAVGHQWASQLGAGPLSGEALKESGGHGEMGDSRVWRVTELS</sequence>
<feature type="compositionally biased region" description="Polar residues" evidence="1">
    <location>
        <begin position="20"/>
        <end position="29"/>
    </location>
</feature>
<evidence type="ECO:0000256" key="1">
    <source>
        <dbReference type="SAM" id="MobiDB-lite"/>
    </source>
</evidence>